<dbReference type="PROSITE" id="PS51257">
    <property type="entry name" value="PROKAR_LIPOPROTEIN"/>
    <property type="match status" value="1"/>
</dbReference>
<gene>
    <name evidence="5" type="ORF">DFO77_1175</name>
</gene>
<keyword evidence="6" id="KW-1185">Reference proteome</keyword>
<dbReference type="GO" id="GO:0009313">
    <property type="term" value="P:oligosaccharide catabolic process"/>
    <property type="evidence" value="ECO:0007669"/>
    <property type="project" value="TreeGrafter"/>
</dbReference>
<dbReference type="GO" id="GO:0006689">
    <property type="term" value="P:ganglioside catabolic process"/>
    <property type="evidence" value="ECO:0007669"/>
    <property type="project" value="TreeGrafter"/>
</dbReference>
<dbReference type="CDD" id="cd15482">
    <property type="entry name" value="Sialidase_non-viral"/>
    <property type="match status" value="1"/>
</dbReference>
<dbReference type="PANTHER" id="PTHR10628">
    <property type="entry name" value="SIALIDASE"/>
    <property type="match status" value="1"/>
</dbReference>
<dbReference type="Proteomes" id="UP000252733">
    <property type="component" value="Unassembled WGS sequence"/>
</dbReference>
<evidence type="ECO:0000313" key="6">
    <source>
        <dbReference type="Proteomes" id="UP000252733"/>
    </source>
</evidence>
<dbReference type="GO" id="GO:0004308">
    <property type="term" value="F:exo-alpha-sialidase activity"/>
    <property type="evidence" value="ECO:0007669"/>
    <property type="project" value="UniProtKB-EC"/>
</dbReference>
<reference evidence="5 6" key="1">
    <citation type="submission" date="2018-07" db="EMBL/GenBank/DDBJ databases">
        <title>Freshwater and sediment microbial communities from various areas in North America, analyzing microbe dynamics in response to fracking.</title>
        <authorList>
            <person name="Lamendella R."/>
        </authorList>
    </citation>
    <scope>NUCLEOTIDE SEQUENCE [LARGE SCALE GENOMIC DNA]</scope>
    <source>
        <strain evidence="5 6">160A</strain>
    </source>
</reference>
<comment type="catalytic activity">
    <reaction evidence="1">
        <text>Hydrolysis of alpha-(2-&gt;3)-, alpha-(2-&gt;6)-, alpha-(2-&gt;8)- glycosidic linkages of terminal sialic acid residues in oligosaccharides, glycoproteins, glycolipids, colominic acid and synthetic substrates.</text>
        <dbReference type="EC" id="3.2.1.18"/>
    </reaction>
</comment>
<protein>
    <recommendedName>
        <fullName evidence="3">exo-alpha-sialidase</fullName>
        <ecNumber evidence="3">3.2.1.18</ecNumber>
    </recommendedName>
</protein>
<dbReference type="InterPro" id="IPR011040">
    <property type="entry name" value="Sialidase"/>
</dbReference>
<dbReference type="OrthoDB" id="7294637at2"/>
<accession>A0A2T0XRX1</accession>
<dbReference type="EC" id="3.2.1.18" evidence="3"/>
<evidence type="ECO:0000259" key="4">
    <source>
        <dbReference type="Pfam" id="PF13859"/>
    </source>
</evidence>
<dbReference type="InterPro" id="IPR026856">
    <property type="entry name" value="Sialidase_fam"/>
</dbReference>
<dbReference type="PANTHER" id="PTHR10628:SF30">
    <property type="entry name" value="EXO-ALPHA-SIALIDASE"/>
    <property type="match status" value="1"/>
</dbReference>
<feature type="domain" description="Sialidase" evidence="4">
    <location>
        <begin position="184"/>
        <end position="474"/>
    </location>
</feature>
<dbReference type="GO" id="GO:0016020">
    <property type="term" value="C:membrane"/>
    <property type="evidence" value="ECO:0007669"/>
    <property type="project" value="TreeGrafter"/>
</dbReference>
<evidence type="ECO:0000256" key="1">
    <source>
        <dbReference type="ARBA" id="ARBA00000427"/>
    </source>
</evidence>
<evidence type="ECO:0000256" key="2">
    <source>
        <dbReference type="ARBA" id="ARBA00009348"/>
    </source>
</evidence>
<evidence type="ECO:0000256" key="3">
    <source>
        <dbReference type="ARBA" id="ARBA00012733"/>
    </source>
</evidence>
<evidence type="ECO:0000313" key="5">
    <source>
        <dbReference type="EMBL" id="RCW31563.1"/>
    </source>
</evidence>
<dbReference type="GO" id="GO:0005737">
    <property type="term" value="C:cytoplasm"/>
    <property type="evidence" value="ECO:0007669"/>
    <property type="project" value="TreeGrafter"/>
</dbReference>
<comment type="caution">
    <text evidence="5">The sequence shown here is derived from an EMBL/GenBank/DDBJ whole genome shotgun (WGS) entry which is preliminary data.</text>
</comment>
<dbReference type="STRING" id="1168289.GCA_000259075_03597"/>
<dbReference type="InterPro" id="IPR036278">
    <property type="entry name" value="Sialidase_sf"/>
</dbReference>
<dbReference type="EMBL" id="QPIZ01000017">
    <property type="protein sequence ID" value="RCW31563.1"/>
    <property type="molecule type" value="Genomic_DNA"/>
</dbReference>
<dbReference type="Gene3D" id="2.120.10.10">
    <property type="match status" value="1"/>
</dbReference>
<dbReference type="AlphaFoldDB" id="A0A2T0XRX1"/>
<sequence length="540" mass="59768">MIKKIIAATLLIPILSGCHSEENYDTIPSGISNIVTETRTVPLVKEKNTEGLVSILLMPGEEGNKEITEVEFIFDKELSDVFMEASLSTKSPASNSTQKISTETKFSTDAVRFSLTDLAVNDTTALFLNLTASKTMSISSSVKLEEIKLTFEDKDIFKKRIEQTFRPAIEVRAAGQDNCDTYRIPGMVTTKEGTLIAVYDNRYTRSKDLQEHIDVGMSRSTDGGETWEPMQVIMDLGEWGGKPEYLNGVGDPSVLYDPNTHTIWVAALWMHGFDRDQMTWWASQPGMEPSQTGQFLLVKSTDDGKTWSDPINITKQIKNPDWQLLLQGPGKGICMSDGTLVFPAQFKADIGEKAIDGGQFTPHSTIIYSNDAGETWTIGTGAKTNTTEAQVVELSDGSLMLNMRDDRNRKVKDETNGRAVAVTKDLGQTWEEHPTSNSALIEPNCMASLISGNVAVEGTNKNVLFFSNPASKHQRVDMTIKASLDQGNSWPEEYHVLLNEAPGFGYSCMTMVDDQHVGILYEGVKNLYFQKIPVAEILKQ</sequence>
<dbReference type="Pfam" id="PF13859">
    <property type="entry name" value="BNR_3"/>
    <property type="match status" value="1"/>
</dbReference>
<comment type="similarity">
    <text evidence="2">Belongs to the glycosyl hydrolase 33 family.</text>
</comment>
<organism evidence="5 6">
    <name type="scientific">Marinilabilia salmonicolor</name>
    <dbReference type="NCBI Taxonomy" id="989"/>
    <lineage>
        <taxon>Bacteria</taxon>
        <taxon>Pseudomonadati</taxon>
        <taxon>Bacteroidota</taxon>
        <taxon>Bacteroidia</taxon>
        <taxon>Marinilabiliales</taxon>
        <taxon>Marinilabiliaceae</taxon>
        <taxon>Marinilabilia</taxon>
    </lineage>
</organism>
<dbReference type="SUPFAM" id="SSF50939">
    <property type="entry name" value="Sialidases"/>
    <property type="match status" value="1"/>
</dbReference>
<proteinExistence type="inferred from homology"/>
<dbReference type="RefSeq" id="WP_106151643.1">
    <property type="nucleotide sequence ID" value="NZ_PVTS01000002.1"/>
</dbReference>
<name>A0A2T0XRX1_9BACT</name>